<keyword evidence="1" id="KW-0472">Membrane</keyword>
<name>A0A9D6Z836_9BACT</name>
<evidence type="ECO:0000313" key="3">
    <source>
        <dbReference type="Proteomes" id="UP000807825"/>
    </source>
</evidence>
<organism evidence="2 3">
    <name type="scientific">Desulfomonile tiedjei</name>
    <dbReference type="NCBI Taxonomy" id="2358"/>
    <lineage>
        <taxon>Bacteria</taxon>
        <taxon>Pseudomonadati</taxon>
        <taxon>Thermodesulfobacteriota</taxon>
        <taxon>Desulfomonilia</taxon>
        <taxon>Desulfomonilales</taxon>
        <taxon>Desulfomonilaceae</taxon>
        <taxon>Desulfomonile</taxon>
    </lineage>
</organism>
<protein>
    <submittedName>
        <fullName evidence="2">Uncharacterized protein</fullName>
    </submittedName>
</protein>
<dbReference type="Proteomes" id="UP000807825">
    <property type="component" value="Unassembled WGS sequence"/>
</dbReference>
<accession>A0A9D6Z836</accession>
<comment type="caution">
    <text evidence="2">The sequence shown here is derived from an EMBL/GenBank/DDBJ whole genome shotgun (WGS) entry which is preliminary data.</text>
</comment>
<dbReference type="EMBL" id="JACRDE010000509">
    <property type="protein sequence ID" value="MBI5251701.1"/>
    <property type="molecule type" value="Genomic_DNA"/>
</dbReference>
<gene>
    <name evidence="2" type="ORF">HY912_19585</name>
</gene>
<evidence type="ECO:0000256" key="1">
    <source>
        <dbReference type="SAM" id="Phobius"/>
    </source>
</evidence>
<sequence length="130" mass="13937">MQWVGGSIVLGFFLGFVDTLMIAAVLGHLGLKLPAYFGVPTTFTGYFFTGMIVGKLAPPEIEWECPIGIVACVVLLMLGLVGMREQGVLLFILHYLLIPGVAVGVCYLGLRVARRKTKAKVEPGREGLAG</sequence>
<feature type="transmembrane region" description="Helical" evidence="1">
    <location>
        <begin position="7"/>
        <end position="29"/>
    </location>
</feature>
<keyword evidence="1" id="KW-0812">Transmembrane</keyword>
<feature type="transmembrane region" description="Helical" evidence="1">
    <location>
        <begin position="89"/>
        <end position="110"/>
    </location>
</feature>
<feature type="transmembrane region" description="Helical" evidence="1">
    <location>
        <begin position="35"/>
        <end position="53"/>
    </location>
</feature>
<evidence type="ECO:0000313" key="2">
    <source>
        <dbReference type="EMBL" id="MBI5251701.1"/>
    </source>
</evidence>
<reference evidence="2" key="1">
    <citation type="submission" date="2020-07" db="EMBL/GenBank/DDBJ databases">
        <title>Huge and variable diversity of episymbiotic CPR bacteria and DPANN archaea in groundwater ecosystems.</title>
        <authorList>
            <person name="He C.Y."/>
            <person name="Keren R."/>
            <person name="Whittaker M."/>
            <person name="Farag I.F."/>
            <person name="Doudna J."/>
            <person name="Cate J.H.D."/>
            <person name="Banfield J.F."/>
        </authorList>
    </citation>
    <scope>NUCLEOTIDE SEQUENCE</scope>
    <source>
        <strain evidence="2">NC_groundwater_1664_Pr3_B-0.1um_52_9</strain>
    </source>
</reference>
<feature type="transmembrane region" description="Helical" evidence="1">
    <location>
        <begin position="65"/>
        <end position="83"/>
    </location>
</feature>
<keyword evidence="1" id="KW-1133">Transmembrane helix</keyword>
<dbReference type="AlphaFoldDB" id="A0A9D6Z836"/>
<proteinExistence type="predicted"/>